<evidence type="ECO:0000256" key="2">
    <source>
        <dbReference type="ARBA" id="ARBA00023125"/>
    </source>
</evidence>
<dbReference type="Proteomes" id="UP000427825">
    <property type="component" value="Unassembled WGS sequence"/>
</dbReference>
<protein>
    <submittedName>
        <fullName evidence="5">Site-specific integrase</fullName>
    </submittedName>
</protein>
<dbReference type="GO" id="GO:0006310">
    <property type="term" value="P:DNA recombination"/>
    <property type="evidence" value="ECO:0007669"/>
    <property type="project" value="UniProtKB-KW"/>
</dbReference>
<dbReference type="Gene3D" id="1.10.150.130">
    <property type="match status" value="1"/>
</dbReference>
<dbReference type="InterPro" id="IPR050090">
    <property type="entry name" value="Tyrosine_recombinase_XerCD"/>
</dbReference>
<dbReference type="PANTHER" id="PTHR30349">
    <property type="entry name" value="PHAGE INTEGRASE-RELATED"/>
    <property type="match status" value="1"/>
</dbReference>
<proteinExistence type="inferred from homology"/>
<reference evidence="5 6" key="1">
    <citation type="journal article" date="2019" name="Nat. Med.">
        <title>A library of human gut bacterial isolates paired with longitudinal multiomics data enables mechanistic microbiome research.</title>
        <authorList>
            <person name="Poyet M."/>
            <person name="Groussin M."/>
            <person name="Gibbons S.M."/>
            <person name="Avila-Pacheco J."/>
            <person name="Jiang X."/>
            <person name="Kearney S.M."/>
            <person name="Perrotta A.R."/>
            <person name="Berdy B."/>
            <person name="Zhao S."/>
            <person name="Lieberman T.D."/>
            <person name="Swanson P.K."/>
            <person name="Smith M."/>
            <person name="Roesemann S."/>
            <person name="Alexander J.E."/>
            <person name="Rich S.A."/>
            <person name="Livny J."/>
            <person name="Vlamakis H."/>
            <person name="Clish C."/>
            <person name="Bullock K."/>
            <person name="Deik A."/>
            <person name="Scott J."/>
            <person name="Pierce K.A."/>
            <person name="Xavier R.J."/>
            <person name="Alm E.J."/>
        </authorList>
    </citation>
    <scope>NUCLEOTIDE SEQUENCE [LARGE SCALE GENOMIC DNA]</scope>
    <source>
        <strain evidence="5 6">BIOML-A25</strain>
    </source>
</reference>
<dbReference type="GO" id="GO:0015074">
    <property type="term" value="P:DNA integration"/>
    <property type="evidence" value="ECO:0007669"/>
    <property type="project" value="InterPro"/>
</dbReference>
<dbReference type="Pfam" id="PF17293">
    <property type="entry name" value="Arm-DNA-bind_5"/>
    <property type="match status" value="1"/>
</dbReference>
<accession>A0A6H9Q3Y5</accession>
<evidence type="ECO:0000256" key="1">
    <source>
        <dbReference type="ARBA" id="ARBA00008857"/>
    </source>
</evidence>
<dbReference type="InterPro" id="IPR011010">
    <property type="entry name" value="DNA_brk_join_enz"/>
</dbReference>
<dbReference type="AlphaFoldDB" id="A0A6H9Q3Y5"/>
<evidence type="ECO:0000313" key="6">
    <source>
        <dbReference type="Proteomes" id="UP000427825"/>
    </source>
</evidence>
<dbReference type="PANTHER" id="PTHR30349:SF64">
    <property type="entry name" value="PROPHAGE INTEGRASE INTD-RELATED"/>
    <property type="match status" value="1"/>
</dbReference>
<dbReference type="EMBL" id="VVYJ01000021">
    <property type="protein sequence ID" value="KAA5470610.1"/>
    <property type="molecule type" value="Genomic_DNA"/>
</dbReference>
<dbReference type="InterPro" id="IPR010998">
    <property type="entry name" value="Integrase_recombinase_N"/>
</dbReference>
<evidence type="ECO:0000313" key="5">
    <source>
        <dbReference type="EMBL" id="KAA5470610.1"/>
    </source>
</evidence>
<keyword evidence="2" id="KW-0238">DNA-binding</keyword>
<dbReference type="RefSeq" id="WP_130057511.1">
    <property type="nucleotide sequence ID" value="NZ_RCXH01000023.1"/>
</dbReference>
<feature type="domain" description="Tyr recombinase" evidence="4">
    <location>
        <begin position="232"/>
        <end position="405"/>
    </location>
</feature>
<dbReference type="Pfam" id="PF13102">
    <property type="entry name" value="Phage_int_SAM_5"/>
    <property type="match status" value="1"/>
</dbReference>
<evidence type="ECO:0000259" key="4">
    <source>
        <dbReference type="PROSITE" id="PS51898"/>
    </source>
</evidence>
<dbReference type="Gene3D" id="1.10.443.10">
    <property type="entry name" value="Intergrase catalytic core"/>
    <property type="match status" value="1"/>
</dbReference>
<evidence type="ECO:0000256" key="3">
    <source>
        <dbReference type="ARBA" id="ARBA00023172"/>
    </source>
</evidence>
<name>A0A6H9Q3Y5_9BACE</name>
<dbReference type="Pfam" id="PF00589">
    <property type="entry name" value="Phage_integrase"/>
    <property type="match status" value="1"/>
</dbReference>
<dbReference type="SUPFAM" id="SSF56349">
    <property type="entry name" value="DNA breaking-rejoining enzymes"/>
    <property type="match status" value="1"/>
</dbReference>
<comment type="caution">
    <text evidence="5">The sequence shown here is derived from an EMBL/GenBank/DDBJ whole genome shotgun (WGS) entry which is preliminary data.</text>
</comment>
<dbReference type="GO" id="GO:0003677">
    <property type="term" value="F:DNA binding"/>
    <property type="evidence" value="ECO:0007669"/>
    <property type="project" value="UniProtKB-KW"/>
</dbReference>
<dbReference type="InterPro" id="IPR025269">
    <property type="entry name" value="SAM-like_dom"/>
</dbReference>
<dbReference type="PROSITE" id="PS51898">
    <property type="entry name" value="TYR_RECOMBINASE"/>
    <property type="match status" value="1"/>
</dbReference>
<sequence length="433" mass="50793">MDINNSIQNKEFKHRSTFAVLFYINRTKVRKDGMCQLLCKVSVDAKWEQIGIKVAVNPALWNPETGHANGRSENALTVNHAIDDLTNQIQDHYKRIKNSLGFVTAELIKNAMKGIGVKKLSLLALFREHNEEFKKRVGVDREKGSYASYIRSYKHLHGFIRDKKRTDDVSLKSLDQDFYDDFELYLRSDCGMQQKTVHEHLYRLKKMTKRAVNQGTLRRDPYDELHPQLPKRKSRHLKLEDLKTLMSTQLDKPNLQRVRDWFIFATFTGLSYADLKRLSEKDIIRKEDGSQWILIKRKKTDVPSFVRLLDIPLRIIEKYKSERKSDKIFNVYSRRHLISLTKKVGEQYGFYMTFHKARHNFGTHITLSLGIPIETVSRMMGHTSITTTQIYAEVKSRKVDEDTRALREMSVRQPINLYEEESITQPKRENKLA</sequence>
<dbReference type="InterPro" id="IPR035386">
    <property type="entry name" value="Arm-DNA-bind_5"/>
</dbReference>
<keyword evidence="3" id="KW-0233">DNA recombination</keyword>
<dbReference type="InterPro" id="IPR013762">
    <property type="entry name" value="Integrase-like_cat_sf"/>
</dbReference>
<comment type="similarity">
    <text evidence="1">Belongs to the 'phage' integrase family.</text>
</comment>
<organism evidence="5 6">
    <name type="scientific">Bacteroides caccae</name>
    <dbReference type="NCBI Taxonomy" id="47678"/>
    <lineage>
        <taxon>Bacteria</taxon>
        <taxon>Pseudomonadati</taxon>
        <taxon>Bacteroidota</taxon>
        <taxon>Bacteroidia</taxon>
        <taxon>Bacteroidales</taxon>
        <taxon>Bacteroidaceae</taxon>
        <taxon>Bacteroides</taxon>
    </lineage>
</organism>
<gene>
    <name evidence="5" type="ORF">F2Y39_21880</name>
</gene>
<dbReference type="CDD" id="cd01185">
    <property type="entry name" value="INTN1_C_like"/>
    <property type="match status" value="1"/>
</dbReference>
<dbReference type="InterPro" id="IPR002104">
    <property type="entry name" value="Integrase_catalytic"/>
</dbReference>